<name>A0A150TVV7_SORCE</name>
<dbReference type="SUPFAM" id="SSF54593">
    <property type="entry name" value="Glyoxalase/Bleomycin resistance protein/Dihydroxybiphenyl dioxygenase"/>
    <property type="match status" value="1"/>
</dbReference>
<dbReference type="EMBL" id="JEME01000860">
    <property type="protein sequence ID" value="KYG08835.1"/>
    <property type="molecule type" value="Genomic_DNA"/>
</dbReference>
<evidence type="ECO:0000313" key="2">
    <source>
        <dbReference type="EMBL" id="KYG08835.1"/>
    </source>
</evidence>
<evidence type="ECO:0000313" key="3">
    <source>
        <dbReference type="Proteomes" id="UP000075502"/>
    </source>
</evidence>
<organism evidence="2 3">
    <name type="scientific">Sorangium cellulosum</name>
    <name type="common">Polyangium cellulosum</name>
    <dbReference type="NCBI Taxonomy" id="56"/>
    <lineage>
        <taxon>Bacteria</taxon>
        <taxon>Pseudomonadati</taxon>
        <taxon>Myxococcota</taxon>
        <taxon>Polyangia</taxon>
        <taxon>Polyangiales</taxon>
        <taxon>Polyangiaceae</taxon>
        <taxon>Sorangium</taxon>
    </lineage>
</organism>
<proteinExistence type="predicted"/>
<sequence length="136" mass="15364">MHRSRLCALVIDCKVEDIDAAADFWGRALGKPVRKAAPDAGGYRELETRDDELIVLVQQVEHPSRTHLDIETDDLDAEVRRLEALGARRVEFIQRWWVMEAPTGQRFCVVRPQRGPLEAHGNANVWSDDPGKPGAR</sequence>
<dbReference type="AlphaFoldDB" id="A0A150TVV7"/>
<dbReference type="Gene3D" id="3.10.180.10">
    <property type="entry name" value="2,3-Dihydroxybiphenyl 1,2-Dioxygenase, domain 1"/>
    <property type="match status" value="1"/>
</dbReference>
<dbReference type="PROSITE" id="PS51819">
    <property type="entry name" value="VOC"/>
    <property type="match status" value="1"/>
</dbReference>
<dbReference type="PANTHER" id="PTHR35908:SF1">
    <property type="entry name" value="CONSERVED PROTEIN"/>
    <property type="match status" value="1"/>
</dbReference>
<gene>
    <name evidence="2" type="ORF">BE21_21340</name>
</gene>
<accession>A0A150TVV7</accession>
<feature type="domain" description="VOC" evidence="1">
    <location>
        <begin position="5"/>
        <end position="122"/>
    </location>
</feature>
<protein>
    <submittedName>
        <fullName evidence="2">Glyoxalase</fullName>
    </submittedName>
</protein>
<dbReference type="InterPro" id="IPR041581">
    <property type="entry name" value="Glyoxalase_6"/>
</dbReference>
<dbReference type="PANTHER" id="PTHR35908">
    <property type="entry name" value="HYPOTHETICAL FUSION PROTEIN"/>
    <property type="match status" value="1"/>
</dbReference>
<dbReference type="CDD" id="cd06587">
    <property type="entry name" value="VOC"/>
    <property type="match status" value="1"/>
</dbReference>
<comment type="caution">
    <text evidence="2">The sequence shown here is derived from an EMBL/GenBank/DDBJ whole genome shotgun (WGS) entry which is preliminary data.</text>
</comment>
<evidence type="ECO:0000259" key="1">
    <source>
        <dbReference type="PROSITE" id="PS51819"/>
    </source>
</evidence>
<dbReference type="Pfam" id="PF18029">
    <property type="entry name" value="Glyoxalase_6"/>
    <property type="match status" value="1"/>
</dbReference>
<dbReference type="Proteomes" id="UP000075502">
    <property type="component" value="Unassembled WGS sequence"/>
</dbReference>
<dbReference type="InterPro" id="IPR037523">
    <property type="entry name" value="VOC_core"/>
</dbReference>
<dbReference type="InterPro" id="IPR029068">
    <property type="entry name" value="Glyas_Bleomycin-R_OHBP_Dase"/>
</dbReference>
<reference evidence="2 3" key="1">
    <citation type="submission" date="2014-02" db="EMBL/GenBank/DDBJ databases">
        <title>The small core and large imbalanced accessory genome model reveals a collaborative survival strategy of Sorangium cellulosum strains in nature.</title>
        <authorList>
            <person name="Han K."/>
            <person name="Peng R."/>
            <person name="Blom J."/>
            <person name="Li Y.-Z."/>
        </authorList>
    </citation>
    <scope>NUCLEOTIDE SEQUENCE [LARGE SCALE GENOMIC DNA]</scope>
    <source>
        <strain evidence="2 3">So0007-03</strain>
    </source>
</reference>